<dbReference type="InterPro" id="IPR036034">
    <property type="entry name" value="PDZ_sf"/>
</dbReference>
<name>A0ABD2PWQ1_9PLAT</name>
<dbReference type="PANTHER" id="PTHR23119">
    <property type="entry name" value="DISCS LARGE"/>
    <property type="match status" value="1"/>
</dbReference>
<evidence type="ECO:0000259" key="5">
    <source>
        <dbReference type="PROSITE" id="PS51126"/>
    </source>
</evidence>
<dbReference type="InterPro" id="IPR001478">
    <property type="entry name" value="PDZ"/>
</dbReference>
<feature type="compositionally biased region" description="Polar residues" evidence="3">
    <location>
        <begin position="235"/>
        <end position="249"/>
    </location>
</feature>
<feature type="compositionally biased region" description="Low complexity" evidence="3">
    <location>
        <begin position="343"/>
        <end position="358"/>
    </location>
</feature>
<dbReference type="InterPro" id="IPR002710">
    <property type="entry name" value="Dilute_dom"/>
</dbReference>
<sequence length="582" mass="65041">MTLQQGQQMRLGLQWLEVWLKTHRLEGQKKPLKTLLEFSSVLATPTEQLIKLTWYKIRLNYPELSSCLLRHLLEHYKSPHYDSLDNPNWAIDRVDAFSAQKDPMDHMVKRHQTLNACEKLDLKQSAVEDSSSLANRSNVAPTFTPPTPKSILENDTDVKVHLGALDSKYQSKLSFLSTAHLFEYYPLLGKKLTCATVHSSANSEVSSSDSMRADPNPITPKKSNSGPMTRKNRLAINTNPHSRSVNSPPMLTLQEPTFDEGLRNQGSNSSLGQRSGLTLTNPVHLRNSTKNSLTQDNEAHYERRFHSKRSQGLRSPVTSSIDRGSFRALGMFVDNSDEDSDYSRVTSVSSRSRTNNSVERNRTTEMVSCIKPKMSATMPSISNSRGRSNSEVTPEFEGSVQDMSSLPPIKCTSPTISRWQMRKYTTKLTQSTMAINLASSATFRARSGNLISNSIDCLDNRSLCSDFDDVYFADTRNYMGALSASQSSLNMHQLRGEELLQQFQLDEGLAGSNIKNVTLIRAVNKGFGLKLVDGEQTWFDQPGVYVKAIAQQSAADLSGEIKPGYRVLAINGKDLTNYTYTE</sequence>
<feature type="region of interest" description="Disordered" evidence="3">
    <location>
        <begin position="337"/>
        <end position="362"/>
    </location>
</feature>
<organism evidence="6 7">
    <name type="scientific">Cichlidogyrus casuarinus</name>
    <dbReference type="NCBI Taxonomy" id="1844966"/>
    <lineage>
        <taxon>Eukaryota</taxon>
        <taxon>Metazoa</taxon>
        <taxon>Spiralia</taxon>
        <taxon>Lophotrochozoa</taxon>
        <taxon>Platyhelminthes</taxon>
        <taxon>Monogenea</taxon>
        <taxon>Monopisthocotylea</taxon>
        <taxon>Dactylogyridea</taxon>
        <taxon>Ancyrocephalidae</taxon>
        <taxon>Cichlidogyrus</taxon>
    </lineage>
</organism>
<feature type="compositionally biased region" description="Polar residues" evidence="3">
    <location>
        <begin position="131"/>
        <end position="141"/>
    </location>
</feature>
<dbReference type="GO" id="GO:0016020">
    <property type="term" value="C:membrane"/>
    <property type="evidence" value="ECO:0007669"/>
    <property type="project" value="UniProtKB-SubCell"/>
</dbReference>
<dbReference type="SUPFAM" id="SSF50156">
    <property type="entry name" value="PDZ domain-like"/>
    <property type="match status" value="1"/>
</dbReference>
<evidence type="ECO:0000256" key="1">
    <source>
        <dbReference type="ARBA" id="ARBA00004370"/>
    </source>
</evidence>
<evidence type="ECO:0000313" key="7">
    <source>
        <dbReference type="Proteomes" id="UP001626550"/>
    </source>
</evidence>
<dbReference type="CDD" id="cd00136">
    <property type="entry name" value="PDZ_canonical"/>
    <property type="match status" value="1"/>
</dbReference>
<dbReference type="EMBL" id="JBJKFK010002169">
    <property type="protein sequence ID" value="KAL3311523.1"/>
    <property type="molecule type" value="Genomic_DNA"/>
</dbReference>
<evidence type="ECO:0000313" key="6">
    <source>
        <dbReference type="EMBL" id="KAL3311523.1"/>
    </source>
</evidence>
<evidence type="ECO:0000256" key="3">
    <source>
        <dbReference type="SAM" id="MobiDB-lite"/>
    </source>
</evidence>
<dbReference type="Proteomes" id="UP001626550">
    <property type="component" value="Unassembled WGS sequence"/>
</dbReference>
<accession>A0ABD2PWQ1</accession>
<gene>
    <name evidence="6" type="ORF">Ciccas_009894</name>
</gene>
<feature type="domain" description="Dilute" evidence="5">
    <location>
        <begin position="1"/>
        <end position="103"/>
    </location>
</feature>
<keyword evidence="2" id="KW-0472">Membrane</keyword>
<keyword evidence="7" id="KW-1185">Reference proteome</keyword>
<proteinExistence type="predicted"/>
<dbReference type="AlphaFoldDB" id="A0ABD2PWQ1"/>
<dbReference type="PROSITE" id="PS50106">
    <property type="entry name" value="PDZ"/>
    <property type="match status" value="1"/>
</dbReference>
<feature type="compositionally biased region" description="Polar residues" evidence="3">
    <location>
        <begin position="264"/>
        <end position="296"/>
    </location>
</feature>
<dbReference type="Pfam" id="PF01843">
    <property type="entry name" value="DIL"/>
    <property type="match status" value="1"/>
</dbReference>
<comment type="subcellular location">
    <subcellularLocation>
        <location evidence="1">Membrane</location>
    </subcellularLocation>
</comment>
<feature type="region of interest" description="Disordered" evidence="3">
    <location>
        <begin position="201"/>
        <end position="319"/>
    </location>
</feature>
<protein>
    <recommendedName>
        <fullName evidence="8">PDZ domain-containing protein</fullName>
    </recommendedName>
</protein>
<dbReference type="PANTHER" id="PTHR23119:SF51">
    <property type="entry name" value="DISKS LARGE 1 TUMOR SUPPRESSOR PROTEIN"/>
    <property type="match status" value="1"/>
</dbReference>
<dbReference type="InterPro" id="IPR050614">
    <property type="entry name" value="Synaptic_Scaffolding_LAP-MAGUK"/>
</dbReference>
<feature type="compositionally biased region" description="Low complexity" evidence="3">
    <location>
        <begin position="201"/>
        <end position="210"/>
    </location>
</feature>
<comment type="caution">
    <text evidence="6">The sequence shown here is derived from an EMBL/GenBank/DDBJ whole genome shotgun (WGS) entry which is preliminary data.</text>
</comment>
<reference evidence="6 7" key="1">
    <citation type="submission" date="2024-11" db="EMBL/GenBank/DDBJ databases">
        <title>Adaptive evolution of stress response genes in parasites aligns with host niche diversity.</title>
        <authorList>
            <person name="Hahn C."/>
            <person name="Resl P."/>
        </authorList>
    </citation>
    <scope>NUCLEOTIDE SEQUENCE [LARGE SCALE GENOMIC DNA]</scope>
    <source>
        <strain evidence="6">EGGRZ-B1_66</strain>
        <tissue evidence="6">Body</tissue>
    </source>
</reference>
<feature type="domain" description="PDZ" evidence="4">
    <location>
        <begin position="516"/>
        <end position="582"/>
    </location>
</feature>
<feature type="region of interest" description="Disordered" evidence="3">
    <location>
        <begin position="131"/>
        <end position="150"/>
    </location>
</feature>
<dbReference type="PROSITE" id="PS51126">
    <property type="entry name" value="DILUTE"/>
    <property type="match status" value="1"/>
</dbReference>
<dbReference type="Pfam" id="PF00595">
    <property type="entry name" value="PDZ"/>
    <property type="match status" value="1"/>
</dbReference>
<evidence type="ECO:0008006" key="8">
    <source>
        <dbReference type="Google" id="ProtNLM"/>
    </source>
</evidence>
<evidence type="ECO:0000256" key="2">
    <source>
        <dbReference type="ARBA" id="ARBA00023136"/>
    </source>
</evidence>
<evidence type="ECO:0000259" key="4">
    <source>
        <dbReference type="PROSITE" id="PS50106"/>
    </source>
</evidence>
<dbReference type="Gene3D" id="2.30.42.10">
    <property type="match status" value="1"/>
</dbReference>